<evidence type="ECO:0000256" key="1">
    <source>
        <dbReference type="SAM" id="MobiDB-lite"/>
    </source>
</evidence>
<evidence type="ECO:0000313" key="3">
    <source>
        <dbReference type="Proteomes" id="UP000559256"/>
    </source>
</evidence>
<dbReference type="Proteomes" id="UP000559256">
    <property type="component" value="Unassembled WGS sequence"/>
</dbReference>
<reference evidence="2 3" key="1">
    <citation type="journal article" date="2020" name="ISME J.">
        <title>Uncovering the hidden diversity of litter-decomposition mechanisms in mushroom-forming fungi.</title>
        <authorList>
            <person name="Floudas D."/>
            <person name="Bentzer J."/>
            <person name="Ahren D."/>
            <person name="Johansson T."/>
            <person name="Persson P."/>
            <person name="Tunlid A."/>
        </authorList>
    </citation>
    <scope>NUCLEOTIDE SEQUENCE [LARGE SCALE GENOMIC DNA]</scope>
    <source>
        <strain evidence="2 3">CBS 291.85</strain>
    </source>
</reference>
<comment type="caution">
    <text evidence="2">The sequence shown here is derived from an EMBL/GenBank/DDBJ whole genome shotgun (WGS) entry which is preliminary data.</text>
</comment>
<dbReference type="AlphaFoldDB" id="A0A8H5C0W3"/>
<dbReference type="EMBL" id="JAACJM010000298">
    <property type="protein sequence ID" value="KAF5332943.1"/>
    <property type="molecule type" value="Genomic_DNA"/>
</dbReference>
<gene>
    <name evidence="2" type="ORF">D9758_017901</name>
</gene>
<sequence length="116" mass="12584">MKPSLAGPSEKFHTTEAAAATASSIFCKGRNGYDDDYDRLRSTYRHSVYTDADSAYCAHPHRRSQSATLASGLFSLSFTKTSVGIRALQRTRFVLPSPKPLPPVSPSPSPSLPPSR</sequence>
<organism evidence="2 3">
    <name type="scientific">Tetrapyrgos nigripes</name>
    <dbReference type="NCBI Taxonomy" id="182062"/>
    <lineage>
        <taxon>Eukaryota</taxon>
        <taxon>Fungi</taxon>
        <taxon>Dikarya</taxon>
        <taxon>Basidiomycota</taxon>
        <taxon>Agaricomycotina</taxon>
        <taxon>Agaricomycetes</taxon>
        <taxon>Agaricomycetidae</taxon>
        <taxon>Agaricales</taxon>
        <taxon>Marasmiineae</taxon>
        <taxon>Marasmiaceae</taxon>
        <taxon>Tetrapyrgos</taxon>
    </lineage>
</organism>
<protein>
    <submittedName>
        <fullName evidence="2">Uncharacterized protein</fullName>
    </submittedName>
</protein>
<feature type="compositionally biased region" description="Pro residues" evidence="1">
    <location>
        <begin position="97"/>
        <end position="116"/>
    </location>
</feature>
<name>A0A8H5C0W3_9AGAR</name>
<evidence type="ECO:0000313" key="2">
    <source>
        <dbReference type="EMBL" id="KAF5332943.1"/>
    </source>
</evidence>
<proteinExistence type="predicted"/>
<accession>A0A8H5C0W3</accession>
<keyword evidence="3" id="KW-1185">Reference proteome</keyword>
<feature type="region of interest" description="Disordered" evidence="1">
    <location>
        <begin position="95"/>
        <end position="116"/>
    </location>
</feature>